<dbReference type="EMBL" id="QXFT01000717">
    <property type="protein sequence ID" value="KAE9337212.1"/>
    <property type="molecule type" value="Genomic_DNA"/>
</dbReference>
<evidence type="ECO:0000313" key="2">
    <source>
        <dbReference type="EMBL" id="KAE9020930.1"/>
    </source>
</evidence>
<evidence type="ECO:0000256" key="1">
    <source>
        <dbReference type="SAM" id="MobiDB-lite"/>
    </source>
</evidence>
<dbReference type="EMBL" id="QXFU01000778">
    <property type="protein sequence ID" value="KAE9020930.1"/>
    <property type="molecule type" value="Genomic_DNA"/>
</dbReference>
<reference evidence="2 5" key="1">
    <citation type="submission" date="2018-09" db="EMBL/GenBank/DDBJ databases">
        <title>Genomic investigation of the strawberry pathogen Phytophthora fragariae indicates pathogenicity is determined by transcriptional variation in three key races.</title>
        <authorList>
            <person name="Adams T.M."/>
            <person name="Armitage A.D."/>
            <person name="Sobczyk M.K."/>
            <person name="Bates H.J."/>
            <person name="Dunwell J.M."/>
            <person name="Nellist C.F."/>
            <person name="Harrison R.J."/>
        </authorList>
    </citation>
    <scope>NUCLEOTIDE SEQUENCE [LARGE SCALE GENOMIC DNA]</scope>
    <source>
        <strain evidence="2 5">SCRP324</strain>
        <strain evidence="3 4">SCRP333</strain>
    </source>
</reference>
<proteinExistence type="predicted"/>
<dbReference type="Proteomes" id="UP000434957">
    <property type="component" value="Unassembled WGS sequence"/>
</dbReference>
<sequence length="166" mass="17385">MMSRVLHRHRRAVVPAQGRQSGRRRTLGQGPAGAAAPARGHALRGLQSAQRAHARDILWYQRHREVVHFEEETSNTSASEYARGLAAEAAAAVAAAKAATASAPKAKAAPAEPAPVAAPVVVAPVAPVQAAPVPAPAAEDAPVAALHILRVLLAVRMNKRARKPWT</sequence>
<keyword evidence="4" id="KW-1185">Reference proteome</keyword>
<evidence type="ECO:0000313" key="3">
    <source>
        <dbReference type="EMBL" id="KAE9337212.1"/>
    </source>
</evidence>
<accession>A0A6A3LRH7</accession>
<protein>
    <submittedName>
        <fullName evidence="2">Uncharacterized protein</fullName>
    </submittedName>
</protein>
<feature type="region of interest" description="Disordered" evidence="1">
    <location>
        <begin position="1"/>
        <end position="47"/>
    </location>
</feature>
<evidence type="ECO:0000313" key="5">
    <source>
        <dbReference type="Proteomes" id="UP000435112"/>
    </source>
</evidence>
<dbReference type="Proteomes" id="UP000435112">
    <property type="component" value="Unassembled WGS sequence"/>
</dbReference>
<comment type="caution">
    <text evidence="2">The sequence shown here is derived from an EMBL/GenBank/DDBJ whole genome shotgun (WGS) entry which is preliminary data.</text>
</comment>
<dbReference type="OrthoDB" id="10524425at2759"/>
<feature type="compositionally biased region" description="Basic residues" evidence="1">
    <location>
        <begin position="1"/>
        <end position="12"/>
    </location>
</feature>
<name>A0A6A3LRH7_9STRA</name>
<dbReference type="AlphaFoldDB" id="A0A6A3LRH7"/>
<evidence type="ECO:0000313" key="4">
    <source>
        <dbReference type="Proteomes" id="UP000434957"/>
    </source>
</evidence>
<gene>
    <name evidence="2" type="ORF">PR002_g12398</name>
    <name evidence="3" type="ORF">PR003_g12114</name>
</gene>
<feature type="compositionally biased region" description="Low complexity" evidence="1">
    <location>
        <begin position="32"/>
        <end position="46"/>
    </location>
</feature>
<organism evidence="2 5">
    <name type="scientific">Phytophthora rubi</name>
    <dbReference type="NCBI Taxonomy" id="129364"/>
    <lineage>
        <taxon>Eukaryota</taxon>
        <taxon>Sar</taxon>
        <taxon>Stramenopiles</taxon>
        <taxon>Oomycota</taxon>
        <taxon>Peronosporomycetes</taxon>
        <taxon>Peronosporales</taxon>
        <taxon>Peronosporaceae</taxon>
        <taxon>Phytophthora</taxon>
    </lineage>
</organism>